<dbReference type="PROSITE" id="PS51257">
    <property type="entry name" value="PROKAR_LIPOPROTEIN"/>
    <property type="match status" value="1"/>
</dbReference>
<dbReference type="EMBL" id="WBKO01000001">
    <property type="protein sequence ID" value="MDV2481450.1"/>
    <property type="molecule type" value="Genomic_DNA"/>
</dbReference>
<dbReference type="Pfam" id="PF13529">
    <property type="entry name" value="Peptidase_C39_2"/>
    <property type="match status" value="1"/>
</dbReference>
<reference evidence="2 3" key="1">
    <citation type="submission" date="2019-10" db="EMBL/GenBank/DDBJ databases">
        <title>Isolation and characterization of Methanoculleus sp. Wushi-C6 from a hot spring well.</title>
        <authorList>
            <person name="Chen S.-C."/>
            <person name="Lan Z.-H."/>
            <person name="You Y.-T."/>
            <person name="Lai M.-C."/>
        </authorList>
    </citation>
    <scope>NUCLEOTIDE SEQUENCE [LARGE SCALE GENOMIC DNA]</scope>
    <source>
        <strain evidence="2 3">Wushi-C6</strain>
    </source>
</reference>
<evidence type="ECO:0000313" key="3">
    <source>
        <dbReference type="Proteomes" id="UP001281203"/>
    </source>
</evidence>
<dbReference type="PANTHER" id="PTHR37806">
    <property type="entry name" value="LMO0724 PROTEIN"/>
    <property type="match status" value="1"/>
</dbReference>
<dbReference type="InterPro" id="IPR005074">
    <property type="entry name" value="Peptidase_C39"/>
</dbReference>
<comment type="caution">
    <text evidence="2">The sequence shown here is derived from an EMBL/GenBank/DDBJ whole genome shotgun (WGS) entry which is preliminary data.</text>
</comment>
<dbReference type="Gene3D" id="3.90.70.10">
    <property type="entry name" value="Cysteine proteinases"/>
    <property type="match status" value="1"/>
</dbReference>
<dbReference type="PANTHER" id="PTHR37806:SF1">
    <property type="entry name" value="PEPTIDASE C39-LIKE DOMAIN-CONTAINING PROTEIN"/>
    <property type="match status" value="1"/>
</dbReference>
<sequence>MHRGLSLYIATCILLFGISVSAGCLQGSNQEAASNIAGPESGNLSNLLTGVPDVRQSQPYSCGAASLQAVLNYQGIDVREGVLMQKLGTTPETGTPPDAIVRVAREYGLSAELRLNLTLADLERSVAEKNPVIIACQAWADTDPEEFSWDTDWEDGHYMVVIGFDSENVYFEDPAMLGTRGKIPRQEFLSRWHDYLGTPPFGVNSTALYQAGIFIRGNESAGYPAFTHVD</sequence>
<name>A0ABU3X075_9EURY</name>
<keyword evidence="3" id="KW-1185">Reference proteome</keyword>
<feature type="domain" description="Peptidase C39" evidence="1">
    <location>
        <begin position="56"/>
        <end position="199"/>
    </location>
</feature>
<evidence type="ECO:0000313" key="2">
    <source>
        <dbReference type="EMBL" id="MDV2481450.1"/>
    </source>
</evidence>
<evidence type="ECO:0000259" key="1">
    <source>
        <dbReference type="PROSITE" id="PS50990"/>
    </source>
</evidence>
<dbReference type="Proteomes" id="UP001281203">
    <property type="component" value="Unassembled WGS sequence"/>
</dbReference>
<protein>
    <recommendedName>
        <fullName evidence="1">Peptidase C39 domain-containing protein</fullName>
    </recommendedName>
</protein>
<gene>
    <name evidence="2" type="ORF">F8E02_05415</name>
</gene>
<dbReference type="InterPro" id="IPR039564">
    <property type="entry name" value="Peptidase_C39-like"/>
</dbReference>
<dbReference type="RefSeq" id="WP_317064469.1">
    <property type="nucleotide sequence ID" value="NZ_WBKO01000001.1"/>
</dbReference>
<proteinExistence type="predicted"/>
<organism evidence="2 3">
    <name type="scientific">Methanoculleus caldifontis</name>
    <dbReference type="NCBI Taxonomy" id="2651577"/>
    <lineage>
        <taxon>Archaea</taxon>
        <taxon>Methanobacteriati</taxon>
        <taxon>Methanobacteriota</taxon>
        <taxon>Stenosarchaea group</taxon>
        <taxon>Methanomicrobia</taxon>
        <taxon>Methanomicrobiales</taxon>
        <taxon>Methanomicrobiaceae</taxon>
        <taxon>Methanoculleus</taxon>
    </lineage>
</organism>
<accession>A0ABU3X075</accession>
<dbReference type="PROSITE" id="PS50990">
    <property type="entry name" value="PEPTIDASE_C39"/>
    <property type="match status" value="1"/>
</dbReference>